<dbReference type="AlphaFoldDB" id="A0A9P6D063"/>
<gene>
    <name evidence="1" type="ORF">BDN70DRAFT_921492</name>
</gene>
<evidence type="ECO:0000313" key="1">
    <source>
        <dbReference type="EMBL" id="KAF9479035.1"/>
    </source>
</evidence>
<dbReference type="Proteomes" id="UP000807469">
    <property type="component" value="Unassembled WGS sequence"/>
</dbReference>
<sequence>MASTLLTRGLHVAQNGVHLACSTPPYCCTTPRFYPLNSHRFPKFKLILQPPEGSTTRTWFKQALEPSAAGRPEPSRAELWRRLWTACGSGLSLESREPWPKPRLTINIRQSPRRTINTSLVVHFHQHRSSFVLLTLSTSKTTEKGWVRGGDYKEDPQEREIH</sequence>
<name>A0A9P6D063_9AGAR</name>
<keyword evidence="2" id="KW-1185">Reference proteome</keyword>
<organism evidence="1 2">
    <name type="scientific">Pholiota conissans</name>
    <dbReference type="NCBI Taxonomy" id="109636"/>
    <lineage>
        <taxon>Eukaryota</taxon>
        <taxon>Fungi</taxon>
        <taxon>Dikarya</taxon>
        <taxon>Basidiomycota</taxon>
        <taxon>Agaricomycotina</taxon>
        <taxon>Agaricomycetes</taxon>
        <taxon>Agaricomycetidae</taxon>
        <taxon>Agaricales</taxon>
        <taxon>Agaricineae</taxon>
        <taxon>Strophariaceae</taxon>
        <taxon>Pholiota</taxon>
    </lineage>
</organism>
<comment type="caution">
    <text evidence="1">The sequence shown here is derived from an EMBL/GenBank/DDBJ whole genome shotgun (WGS) entry which is preliminary data.</text>
</comment>
<accession>A0A9P6D063</accession>
<evidence type="ECO:0000313" key="2">
    <source>
        <dbReference type="Proteomes" id="UP000807469"/>
    </source>
</evidence>
<dbReference type="EMBL" id="MU155221">
    <property type="protein sequence ID" value="KAF9479035.1"/>
    <property type="molecule type" value="Genomic_DNA"/>
</dbReference>
<proteinExistence type="predicted"/>
<protein>
    <submittedName>
        <fullName evidence="1">Uncharacterized protein</fullName>
    </submittedName>
</protein>
<reference evidence="1" key="1">
    <citation type="submission" date="2020-11" db="EMBL/GenBank/DDBJ databases">
        <authorList>
            <consortium name="DOE Joint Genome Institute"/>
            <person name="Ahrendt S."/>
            <person name="Riley R."/>
            <person name="Andreopoulos W."/>
            <person name="Labutti K."/>
            <person name="Pangilinan J."/>
            <person name="Ruiz-Duenas F.J."/>
            <person name="Barrasa J.M."/>
            <person name="Sanchez-Garcia M."/>
            <person name="Camarero S."/>
            <person name="Miyauchi S."/>
            <person name="Serrano A."/>
            <person name="Linde D."/>
            <person name="Babiker R."/>
            <person name="Drula E."/>
            <person name="Ayuso-Fernandez I."/>
            <person name="Pacheco R."/>
            <person name="Padilla G."/>
            <person name="Ferreira P."/>
            <person name="Barriuso J."/>
            <person name="Kellner H."/>
            <person name="Castanera R."/>
            <person name="Alfaro M."/>
            <person name="Ramirez L."/>
            <person name="Pisabarro A.G."/>
            <person name="Kuo A."/>
            <person name="Tritt A."/>
            <person name="Lipzen A."/>
            <person name="He G."/>
            <person name="Yan M."/>
            <person name="Ng V."/>
            <person name="Cullen D."/>
            <person name="Martin F."/>
            <person name="Rosso M.-N."/>
            <person name="Henrissat B."/>
            <person name="Hibbett D."/>
            <person name="Martinez A.T."/>
            <person name="Grigoriev I.V."/>
        </authorList>
    </citation>
    <scope>NUCLEOTIDE SEQUENCE</scope>
    <source>
        <strain evidence="1">CIRM-BRFM 674</strain>
    </source>
</reference>